<keyword evidence="1" id="KW-1133">Transmembrane helix</keyword>
<sequence>MRASSSDSNSWCGTIFDLRILMSFVPAIFFIGLLAISKFDLTEEKQKEITHELAVCRNAVQTK</sequence>
<name>A0A5Q2TDY6_9BACI</name>
<evidence type="ECO:0000256" key="1">
    <source>
        <dbReference type="SAM" id="Phobius"/>
    </source>
</evidence>
<protein>
    <submittedName>
        <fullName evidence="2">Uncharacterized protein</fullName>
    </submittedName>
</protein>
<evidence type="ECO:0000313" key="2">
    <source>
        <dbReference type="EMBL" id="QGH32944.1"/>
    </source>
</evidence>
<proteinExistence type="predicted"/>
<dbReference type="KEGG" id="grc:GI584_02255"/>
<dbReference type="AlphaFoldDB" id="A0A5Q2TDY6"/>
<gene>
    <name evidence="2" type="ORF">GI584_02255</name>
</gene>
<organism evidence="2 3">
    <name type="scientific">Gracilibacillus salitolerans</name>
    <dbReference type="NCBI Taxonomy" id="2663022"/>
    <lineage>
        <taxon>Bacteria</taxon>
        <taxon>Bacillati</taxon>
        <taxon>Bacillota</taxon>
        <taxon>Bacilli</taxon>
        <taxon>Bacillales</taxon>
        <taxon>Bacillaceae</taxon>
        <taxon>Gracilibacillus</taxon>
    </lineage>
</organism>
<evidence type="ECO:0000313" key="3">
    <source>
        <dbReference type="Proteomes" id="UP000339690"/>
    </source>
</evidence>
<dbReference type="EMBL" id="CP045915">
    <property type="protein sequence ID" value="QGH32944.1"/>
    <property type="molecule type" value="Genomic_DNA"/>
</dbReference>
<dbReference type="Proteomes" id="UP000339690">
    <property type="component" value="Chromosome"/>
</dbReference>
<keyword evidence="1" id="KW-0812">Transmembrane</keyword>
<reference evidence="2 3" key="1">
    <citation type="submission" date="2019-11" db="EMBL/GenBank/DDBJ databases">
        <title>Gracilibacillus salitolerans sp. nov., a moderate halophile isolated from a saline soil in northwest China.</title>
        <authorList>
            <person name="Gan L."/>
        </authorList>
    </citation>
    <scope>NUCLEOTIDE SEQUENCE [LARGE SCALE GENOMIC DNA]</scope>
    <source>
        <strain evidence="2 3">SCU50</strain>
    </source>
</reference>
<accession>A0A5Q2TDY6</accession>
<keyword evidence="3" id="KW-1185">Reference proteome</keyword>
<feature type="transmembrane region" description="Helical" evidence="1">
    <location>
        <begin position="20"/>
        <end position="37"/>
    </location>
</feature>
<keyword evidence="1" id="KW-0472">Membrane</keyword>